<feature type="domain" description="EF-hand" evidence="4">
    <location>
        <begin position="208"/>
        <end position="243"/>
    </location>
</feature>
<evidence type="ECO:0000256" key="1">
    <source>
        <dbReference type="ARBA" id="ARBA00022723"/>
    </source>
</evidence>
<evidence type="ECO:0000256" key="3">
    <source>
        <dbReference type="ARBA" id="ARBA00022837"/>
    </source>
</evidence>
<dbReference type="Pfam" id="PF13499">
    <property type="entry name" value="EF-hand_7"/>
    <property type="match status" value="1"/>
</dbReference>
<dbReference type="RefSeq" id="XP_022238696.1">
    <property type="nucleotide sequence ID" value="XM_022382988.1"/>
</dbReference>
<feature type="domain" description="EF-hand" evidence="4">
    <location>
        <begin position="160"/>
        <end position="195"/>
    </location>
</feature>
<dbReference type="Proteomes" id="UP000694941">
    <property type="component" value="Unplaced"/>
</dbReference>
<dbReference type="PROSITE" id="PS00018">
    <property type="entry name" value="EF_HAND_1"/>
    <property type="match status" value="3"/>
</dbReference>
<dbReference type="RefSeq" id="XP_013772004.2">
    <property type="nucleotide sequence ID" value="XM_013916550.2"/>
</dbReference>
<evidence type="ECO:0000313" key="5">
    <source>
        <dbReference type="Proteomes" id="UP000694941"/>
    </source>
</evidence>
<keyword evidence="3" id="KW-0106">Calcium</keyword>
<reference evidence="6 7" key="1">
    <citation type="submission" date="2025-05" db="UniProtKB">
        <authorList>
            <consortium name="RefSeq"/>
        </authorList>
    </citation>
    <scope>IDENTIFICATION</scope>
    <source>
        <tissue evidence="6 7">Muscle</tissue>
    </source>
</reference>
<dbReference type="PRINTS" id="PR00450">
    <property type="entry name" value="RECOVERIN"/>
</dbReference>
<dbReference type="SMART" id="SM00054">
    <property type="entry name" value="EFh"/>
    <property type="match status" value="3"/>
</dbReference>
<evidence type="ECO:0000256" key="2">
    <source>
        <dbReference type="ARBA" id="ARBA00022737"/>
    </source>
</evidence>
<dbReference type="InterPro" id="IPR002048">
    <property type="entry name" value="EF_hand_dom"/>
</dbReference>
<dbReference type="InterPro" id="IPR028846">
    <property type="entry name" value="Recoverin"/>
</dbReference>
<dbReference type="InterPro" id="IPR018247">
    <property type="entry name" value="EF_Hand_1_Ca_BS"/>
</dbReference>
<dbReference type="CDD" id="cd00051">
    <property type="entry name" value="EFh"/>
    <property type="match status" value="2"/>
</dbReference>
<evidence type="ECO:0000313" key="6">
    <source>
        <dbReference type="RefSeq" id="XP_013772004.2"/>
    </source>
</evidence>
<protein>
    <submittedName>
        <fullName evidence="6 7">Kv channel-interacting protein 1-like</fullName>
    </submittedName>
</protein>
<dbReference type="PROSITE" id="PS50222">
    <property type="entry name" value="EF_HAND_2"/>
    <property type="match status" value="3"/>
</dbReference>
<feature type="domain" description="EF-hand" evidence="4">
    <location>
        <begin position="124"/>
        <end position="159"/>
    </location>
</feature>
<dbReference type="RefSeq" id="XP_022238694.1">
    <property type="nucleotide sequence ID" value="XM_022382986.1"/>
</dbReference>
<dbReference type="RefSeq" id="XP_022238695.1">
    <property type="nucleotide sequence ID" value="XM_022382987.1"/>
</dbReference>
<dbReference type="SUPFAM" id="SSF47473">
    <property type="entry name" value="EF-hand"/>
    <property type="match status" value="1"/>
</dbReference>
<evidence type="ECO:0000313" key="8">
    <source>
        <dbReference type="RefSeq" id="XP_022238695.1"/>
    </source>
</evidence>
<dbReference type="InterPro" id="IPR011992">
    <property type="entry name" value="EF-hand-dom_pair"/>
</dbReference>
<dbReference type="Gene3D" id="1.10.238.10">
    <property type="entry name" value="EF-hand"/>
    <property type="match status" value="1"/>
</dbReference>
<dbReference type="Pfam" id="PF00036">
    <property type="entry name" value="EF-hand_1"/>
    <property type="match status" value="1"/>
</dbReference>
<evidence type="ECO:0000313" key="7">
    <source>
        <dbReference type="RefSeq" id="XP_022238694.1"/>
    </source>
</evidence>
<sequence length="254" mass="29359">MTEVDQRDKYGFCDPKNTLNEFQHDQLHVWCPMGAVFSIFSFYQRLLQFVRQTWAGNTQIPVEDLEMTVIRCKPDGIDALCRTTKFTKKELKLMYQGFKQACPTGIVNENTFKDIYAQFFPHGETGPYAHYVFKAFDRDRNGTISFQDFVVGLSALTRGTTLEKLQWTFNLYDINGDGCISREEMCEIIMAVYSLMGNFAEPSVDKTSAREHSERVFQRLDKNKDGVVTFDEFVDTCIKDENMMKSINLLDTIL</sequence>
<keyword evidence="2" id="KW-0677">Repeat</keyword>
<proteinExistence type="predicted"/>
<evidence type="ECO:0000313" key="9">
    <source>
        <dbReference type="RefSeq" id="XP_022238696.1"/>
    </source>
</evidence>
<gene>
    <name evidence="6 7 8 9" type="primary">LOC106457163</name>
</gene>
<keyword evidence="5" id="KW-1185">Reference proteome</keyword>
<dbReference type="GeneID" id="106457163"/>
<evidence type="ECO:0000259" key="4">
    <source>
        <dbReference type="PROSITE" id="PS50222"/>
    </source>
</evidence>
<accession>A0ABM1S4Z0</accession>
<organism evidence="5 8">
    <name type="scientific">Limulus polyphemus</name>
    <name type="common">Atlantic horseshoe crab</name>
    <dbReference type="NCBI Taxonomy" id="6850"/>
    <lineage>
        <taxon>Eukaryota</taxon>
        <taxon>Metazoa</taxon>
        <taxon>Ecdysozoa</taxon>
        <taxon>Arthropoda</taxon>
        <taxon>Chelicerata</taxon>
        <taxon>Merostomata</taxon>
        <taxon>Xiphosura</taxon>
        <taxon>Limulidae</taxon>
        <taxon>Limulus</taxon>
    </lineage>
</organism>
<name>A0ABM1S4Z0_LIMPO</name>
<dbReference type="PANTHER" id="PTHR23055:SF167">
    <property type="entry name" value="EF-HAND DOMAIN-CONTAINING PROTEIN"/>
    <property type="match status" value="1"/>
</dbReference>
<dbReference type="PANTHER" id="PTHR23055">
    <property type="entry name" value="CALCIUM BINDING PROTEINS"/>
    <property type="match status" value="1"/>
</dbReference>
<keyword evidence="1" id="KW-0479">Metal-binding</keyword>